<evidence type="ECO:0000256" key="6">
    <source>
        <dbReference type="SAM" id="SignalP"/>
    </source>
</evidence>
<evidence type="ECO:0000256" key="4">
    <source>
        <dbReference type="ARBA" id="ARBA00022824"/>
    </source>
</evidence>
<feature type="chain" id="PRO_5008291790" description="UDP-glucose:glycoprotein glucosyltransferase" evidence="6">
    <location>
        <begin position="18"/>
        <end position="1420"/>
    </location>
</feature>
<keyword evidence="4" id="KW-0256">Endoplasmic reticulum</keyword>
<evidence type="ECO:0000256" key="5">
    <source>
        <dbReference type="ARBA" id="ARBA00023180"/>
    </source>
</evidence>
<sequence length="1420" mass="161121">MRLSVVLPAALCGHVFAASVAVNLRANWTDSPFQVQLVEALASHNESLYVPAIKSLFCDTLAESDWGDSDEEGESFDTDSSTDEGLYKSLIRQLTETQIGFLNLNLVHSIFSPRIQAHIDHYHTEVRPYTEALVLKQCATDSFGEKIDDPLGAWVKYGAKVYCSELDLFALQLDKQSEPKLAFDRPVGSNPDAPLLTLYGSPDSQRFSGMISTLLLLAETGNLQFVWRYVPTEPLLPLLLSGYGKTLTVKSKQPGVHKEPEETGSLSEFLKRHKNAEVSEIAASQLPQVSEMLTALVLDAKPAERFEKLSLLLKNLPKYAPHLANVKRPANFKSVLENSKANENKGASRDLIGMFINGAMVHRLETDMPYIIEKLNDEIKLVELMENLGFSKRQAKKLFTKFALLSAYKENEYRAGSSHNRYSLYRNTFRADDPASGGVVFFNNLLQDDNYNLYSSDRVKVYIQEAAQYKQGQIPPLKENVHDIIFVLNFSNKSQLKVFFAMSKIILDKGIPQQLGILPLVESDKDDMITQMFYHILEVGELTEGLAFLYKYFEASPEDEESLFGLVANSSGKSHTQYKDTLRKFSITEPSVVINGVIVNMRSTKWQAQMGQQITHDVKVLQNSIRQGDDKGKPLKEVLYSGSKSSRNLRVTPKDPGNIRYKRVTPELLEASMVFKKIVDPSQTSVTLWLIGDFNSNIVLDQFIQVLKFMRQYNGRSTQVRVINTARESQILDALISKFSGQLLTSPMLRSMVDSIGDMRVQTFSKPDPAKLAVLEANSIQLHQSSLLFNSRQFRLDSVLDVRELQQILAYEFPQRLDTIDEVLNAYPEDFEYQTIIDFKPENIDDMDWYDLVTSVITESFNLEDSIVRTDVARFDFSSLNFQNSVELTDYNDEKPLDILITLDPVDEFSQRLIATVESLQDLPFLNIIVLLQPLSQTDGPSTLDRFYASGFSGLTPSFTADGHFLRAGTESFEALPDSNYRVGVDIPNRWYVAKNESSADLDLNDLSVSDENVAADFVLSKIAVEAFVRNVKTGAPVPGLILQATNRHGPREGFTMETMGYNQLRLEPGTWQLEIKNILEKDKQYDLLSAHRNRYLANDEALDSTSLSVFSLSGNLIHVRTRESQALPNDSLRAGASSAEVNVFSIASGLNYEKLMAIMMLSVKTHTKKTLKFWLLEDFLSLHFKAQLPMLAAKYDFQYELISYKWPIWLRQQTEIRRTVWAYKILFLDVLFPADLDRVIFVDADQIARTDLSELMHQDLQGAPYGFTPMCESREDMKGFRFWEQGYWKTVLKDDLKYHISALFVVDLKTFRQNAIGDKLRSHYQRLSSDPSSLSNLDQDLPNNLQRTVPIFSLPQEWLWCETWCSQALKEHAKMIDLCDDPTSLEPKIAKALRLIPEWQKYNEQLQSLGDALTIHDDL</sequence>
<feature type="domain" description="UGGT thioredoxin-like" evidence="9">
    <location>
        <begin position="435"/>
        <end position="650"/>
    </location>
</feature>
<dbReference type="InterPro" id="IPR040694">
    <property type="entry name" value="UGGT_TRXL_2"/>
</dbReference>
<dbReference type="GO" id="GO:0003980">
    <property type="term" value="F:UDP-glucose:glycoprotein glucosyltransferase activity"/>
    <property type="evidence" value="ECO:0007669"/>
    <property type="project" value="InterPro"/>
</dbReference>
<dbReference type="Gene3D" id="3.90.550.10">
    <property type="entry name" value="Spore Coat Polysaccharide Biosynthesis Protein SpsA, Chain A"/>
    <property type="match status" value="1"/>
</dbReference>
<accession>A0A1A0HCM1</accession>
<dbReference type="InterPro" id="IPR040693">
    <property type="entry name" value="UGGT_TRXL_1"/>
</dbReference>
<name>A0A1A0HCM1_9ASCO</name>
<dbReference type="Proteomes" id="UP000092555">
    <property type="component" value="Unassembled WGS sequence"/>
</dbReference>
<dbReference type="RefSeq" id="XP_018712350.1">
    <property type="nucleotide sequence ID" value="XM_018858695.1"/>
</dbReference>
<evidence type="ECO:0000259" key="9">
    <source>
        <dbReference type="Pfam" id="PF18402"/>
    </source>
</evidence>
<reference evidence="11 12" key="1">
    <citation type="submission" date="2016-05" db="EMBL/GenBank/DDBJ databases">
        <title>Comparative genomics of biotechnologically important yeasts.</title>
        <authorList>
            <consortium name="DOE Joint Genome Institute"/>
            <person name="Riley R."/>
            <person name="Haridas S."/>
            <person name="Wolfe K.H."/>
            <person name="Lopes M.R."/>
            <person name="Hittinger C.T."/>
            <person name="Goker M."/>
            <person name="Salamov A."/>
            <person name="Wisecaver J."/>
            <person name="Long T.M."/>
            <person name="Aerts A.L."/>
            <person name="Barry K."/>
            <person name="Choi C."/>
            <person name="Clum A."/>
            <person name="Coughlan A.Y."/>
            <person name="Deshpande S."/>
            <person name="Douglass A.P."/>
            <person name="Hanson S.J."/>
            <person name="Klenk H.-P."/>
            <person name="LaButti K."/>
            <person name="Lapidus A."/>
            <person name="Lindquist E."/>
            <person name="Lipzen A."/>
            <person name="Meier-kolthoff J.P."/>
            <person name="Ohm R.A."/>
            <person name="Otillar R.P."/>
            <person name="Pangilinan J."/>
            <person name="Peng Y."/>
            <person name="Rokas A."/>
            <person name="Rosa C.A."/>
            <person name="Scheuner C."/>
            <person name="Sibirny A.A."/>
            <person name="Slot J.C."/>
            <person name="Stielow J.B."/>
            <person name="Sun H."/>
            <person name="Kurtzman C.P."/>
            <person name="Blackwell M."/>
            <person name="Grigoriev I.V."/>
            <person name="Jeffries T.W."/>
        </authorList>
    </citation>
    <scope>NUCLEOTIDE SEQUENCE [LARGE SCALE GENOMIC DNA]</scope>
    <source>
        <strain evidence="11 12">NRRL YB-4993</strain>
    </source>
</reference>
<dbReference type="InterPro" id="IPR009448">
    <property type="entry name" value="UDP-g_GGtrans"/>
</dbReference>
<dbReference type="Pfam" id="PF06427">
    <property type="entry name" value="UDP-g_GGTase"/>
    <property type="match status" value="1"/>
</dbReference>
<evidence type="ECO:0000259" key="10">
    <source>
        <dbReference type="Pfam" id="PF18404"/>
    </source>
</evidence>
<keyword evidence="12" id="KW-1185">Reference proteome</keyword>
<dbReference type="GeneID" id="30031671"/>
<feature type="domain" description="UGGT thioredoxin-like" evidence="7">
    <location>
        <begin position="31"/>
        <end position="233"/>
    </location>
</feature>
<dbReference type="Pfam" id="PF18401">
    <property type="entry name" value="Thioredoxin_13"/>
    <property type="match status" value="1"/>
</dbReference>
<dbReference type="Pfam" id="PF18400">
    <property type="entry name" value="Thioredoxin_12"/>
    <property type="match status" value="1"/>
</dbReference>
<dbReference type="PANTHER" id="PTHR11226:SF0">
    <property type="entry name" value="UDP-GLUCOSE:GLYCOPROTEIN GLUCOSYLTRANSFERASE"/>
    <property type="match status" value="1"/>
</dbReference>
<evidence type="ECO:0000256" key="2">
    <source>
        <dbReference type="ARBA" id="ARBA00004319"/>
    </source>
</evidence>
<dbReference type="Pfam" id="PF18402">
    <property type="entry name" value="Thioredoxin_14"/>
    <property type="match status" value="1"/>
</dbReference>
<dbReference type="InterPro" id="IPR040497">
    <property type="entry name" value="Glyco_transf_24"/>
</dbReference>
<keyword evidence="3 6" id="KW-0732">Signal</keyword>
<feature type="domain" description="Glucosyltransferase 24 catalytic" evidence="10">
    <location>
        <begin position="1142"/>
        <end position="1409"/>
    </location>
</feature>
<feature type="signal peptide" evidence="6">
    <location>
        <begin position="1"/>
        <end position="17"/>
    </location>
</feature>
<evidence type="ECO:0000256" key="3">
    <source>
        <dbReference type="ARBA" id="ARBA00022729"/>
    </source>
</evidence>
<evidence type="ECO:0008006" key="13">
    <source>
        <dbReference type="Google" id="ProtNLM"/>
    </source>
</evidence>
<feature type="domain" description="UGGT thioredoxin-like" evidence="8">
    <location>
        <begin position="276"/>
        <end position="408"/>
    </location>
</feature>
<dbReference type="PANTHER" id="PTHR11226">
    <property type="entry name" value="UDP-GLUCOSE GLYCOPROTEIN:GLUCOSYLTRANSFERASE"/>
    <property type="match status" value="1"/>
</dbReference>
<comment type="cofactor">
    <cofactor evidence="1">
        <name>Ca(2+)</name>
        <dbReference type="ChEBI" id="CHEBI:29108"/>
    </cofactor>
</comment>
<comment type="subcellular location">
    <subcellularLocation>
        <location evidence="2">Endoplasmic reticulum lumen</location>
    </subcellularLocation>
</comment>
<gene>
    <name evidence="11" type="ORF">METBIDRAFT_77411</name>
</gene>
<dbReference type="Pfam" id="PF18404">
    <property type="entry name" value="Glyco_transf_24"/>
    <property type="match status" value="1"/>
</dbReference>
<dbReference type="EMBL" id="LXTC01000002">
    <property type="protein sequence ID" value="OBA21854.1"/>
    <property type="molecule type" value="Genomic_DNA"/>
</dbReference>
<dbReference type="GO" id="GO:0018279">
    <property type="term" value="P:protein N-linked glycosylation via asparagine"/>
    <property type="evidence" value="ECO:0007669"/>
    <property type="project" value="TreeGrafter"/>
</dbReference>
<evidence type="ECO:0000313" key="11">
    <source>
        <dbReference type="EMBL" id="OBA21854.1"/>
    </source>
</evidence>
<dbReference type="OrthoDB" id="27683at2759"/>
<keyword evidence="5" id="KW-0325">Glycoprotein</keyword>
<evidence type="ECO:0000259" key="8">
    <source>
        <dbReference type="Pfam" id="PF18401"/>
    </source>
</evidence>
<proteinExistence type="predicted"/>
<dbReference type="GO" id="GO:0051082">
    <property type="term" value="F:unfolded protein binding"/>
    <property type="evidence" value="ECO:0007669"/>
    <property type="project" value="TreeGrafter"/>
</dbReference>
<dbReference type="SUPFAM" id="SSF53448">
    <property type="entry name" value="Nucleotide-diphospho-sugar transferases"/>
    <property type="match status" value="1"/>
</dbReference>
<dbReference type="STRING" id="869754.A0A1A0HCM1"/>
<dbReference type="InterPro" id="IPR040692">
    <property type="entry name" value="UGGT_TRXL_3"/>
</dbReference>
<protein>
    <recommendedName>
        <fullName evidence="13">UDP-glucose:glycoprotein glucosyltransferase</fullName>
    </recommendedName>
</protein>
<dbReference type="UniPathway" id="UPA00378"/>
<dbReference type="GO" id="GO:0005788">
    <property type="term" value="C:endoplasmic reticulum lumen"/>
    <property type="evidence" value="ECO:0007669"/>
    <property type="project" value="UniProtKB-SubCell"/>
</dbReference>
<evidence type="ECO:0000259" key="7">
    <source>
        <dbReference type="Pfam" id="PF18400"/>
    </source>
</evidence>
<evidence type="ECO:0000256" key="1">
    <source>
        <dbReference type="ARBA" id="ARBA00001913"/>
    </source>
</evidence>
<dbReference type="GO" id="GO:0036503">
    <property type="term" value="P:ERAD pathway"/>
    <property type="evidence" value="ECO:0007669"/>
    <property type="project" value="TreeGrafter"/>
</dbReference>
<dbReference type="InterPro" id="IPR029044">
    <property type="entry name" value="Nucleotide-diphossugar_trans"/>
</dbReference>
<comment type="caution">
    <text evidence="11">The sequence shown here is derived from an EMBL/GenBank/DDBJ whole genome shotgun (WGS) entry which is preliminary data.</text>
</comment>
<organism evidence="11 12">
    <name type="scientific">Metschnikowia bicuspidata var. bicuspidata NRRL YB-4993</name>
    <dbReference type="NCBI Taxonomy" id="869754"/>
    <lineage>
        <taxon>Eukaryota</taxon>
        <taxon>Fungi</taxon>
        <taxon>Dikarya</taxon>
        <taxon>Ascomycota</taxon>
        <taxon>Saccharomycotina</taxon>
        <taxon>Pichiomycetes</taxon>
        <taxon>Metschnikowiaceae</taxon>
        <taxon>Metschnikowia</taxon>
    </lineage>
</organism>
<evidence type="ECO:0000313" key="12">
    <source>
        <dbReference type="Proteomes" id="UP000092555"/>
    </source>
</evidence>